<evidence type="ECO:0000256" key="4">
    <source>
        <dbReference type="ARBA" id="ARBA00022807"/>
    </source>
</evidence>
<dbReference type="Pfam" id="PF00877">
    <property type="entry name" value="NLPC_P60"/>
    <property type="match status" value="1"/>
</dbReference>
<protein>
    <submittedName>
        <fullName evidence="7">Peptidoglycan hydrolase</fullName>
    </submittedName>
</protein>
<proteinExistence type="inferred from homology"/>
<evidence type="ECO:0000256" key="5">
    <source>
        <dbReference type="SAM" id="MobiDB-lite"/>
    </source>
</evidence>
<dbReference type="AlphaFoldDB" id="A0A6G4D327"/>
<dbReference type="Gene3D" id="3.90.1720.10">
    <property type="entry name" value="endopeptidase domain like (from Nostoc punctiforme)"/>
    <property type="match status" value="1"/>
</dbReference>
<keyword evidence="4" id="KW-0788">Thiol protease</keyword>
<dbReference type="EMBL" id="SGMF01000022">
    <property type="protein sequence ID" value="NFC47873.1"/>
    <property type="molecule type" value="Genomic_DNA"/>
</dbReference>
<accession>A0A6G4D327</accession>
<feature type="non-terminal residue" evidence="7">
    <location>
        <position position="1"/>
    </location>
</feature>
<dbReference type="PANTHER" id="PTHR47053">
    <property type="entry name" value="MUREIN DD-ENDOPEPTIDASE MEPH-RELATED"/>
    <property type="match status" value="1"/>
</dbReference>
<dbReference type="SUPFAM" id="SSF54001">
    <property type="entry name" value="Cysteine proteinases"/>
    <property type="match status" value="1"/>
</dbReference>
<keyword evidence="2" id="KW-0645">Protease</keyword>
<feature type="region of interest" description="Disordered" evidence="5">
    <location>
        <begin position="1"/>
        <end position="84"/>
    </location>
</feature>
<feature type="compositionally biased region" description="Basic and acidic residues" evidence="5">
    <location>
        <begin position="29"/>
        <end position="63"/>
    </location>
</feature>
<evidence type="ECO:0000256" key="2">
    <source>
        <dbReference type="ARBA" id="ARBA00022670"/>
    </source>
</evidence>
<dbReference type="GO" id="GO:0006508">
    <property type="term" value="P:proteolysis"/>
    <property type="evidence" value="ECO:0007669"/>
    <property type="project" value="UniProtKB-KW"/>
</dbReference>
<feature type="domain" description="NlpC/P60" evidence="6">
    <location>
        <begin position="82"/>
        <end position="194"/>
    </location>
</feature>
<sequence>TENQKKLVAIKSEKEQEREKSSEPVQTKVTEEAQRKEAEEAQRKAAEEAQRKEAEEAQRKEAEAEASESQQKEQSNVSEKAPATHGDVISYARQYLGTPYVYGGTSPSGFDCSGFVQYVYKNAAGISLPRTTYDQIGVGSRVSQDQLQPGDLVFPDAGHVGIYIGGGQMIHASKPGDVVKISSVWAFYAGVRIK</sequence>
<comment type="similarity">
    <text evidence="1">Belongs to the peptidase C40 family.</text>
</comment>
<dbReference type="InterPro" id="IPR000064">
    <property type="entry name" value="NLP_P60_dom"/>
</dbReference>
<evidence type="ECO:0000256" key="3">
    <source>
        <dbReference type="ARBA" id="ARBA00022801"/>
    </source>
</evidence>
<dbReference type="PANTHER" id="PTHR47053:SF1">
    <property type="entry name" value="MUREIN DD-ENDOPEPTIDASE MEPH-RELATED"/>
    <property type="match status" value="1"/>
</dbReference>
<organism evidence="7">
    <name type="scientific">Clostridium botulinum</name>
    <dbReference type="NCBI Taxonomy" id="1491"/>
    <lineage>
        <taxon>Bacteria</taxon>
        <taxon>Bacillati</taxon>
        <taxon>Bacillota</taxon>
        <taxon>Clostridia</taxon>
        <taxon>Eubacteriales</taxon>
        <taxon>Clostridiaceae</taxon>
        <taxon>Clostridium</taxon>
    </lineage>
</organism>
<name>A0A6G4D327_CLOBO</name>
<feature type="compositionally biased region" description="Basic and acidic residues" evidence="5">
    <location>
        <begin position="11"/>
        <end position="22"/>
    </location>
</feature>
<gene>
    <name evidence="7" type="ORF">EXN05_11505</name>
</gene>
<keyword evidence="3 7" id="KW-0378">Hydrolase</keyword>
<evidence type="ECO:0000313" key="7">
    <source>
        <dbReference type="EMBL" id="NFC47873.1"/>
    </source>
</evidence>
<evidence type="ECO:0000259" key="6">
    <source>
        <dbReference type="PROSITE" id="PS51935"/>
    </source>
</evidence>
<dbReference type="InterPro" id="IPR038765">
    <property type="entry name" value="Papain-like_cys_pep_sf"/>
</dbReference>
<dbReference type="InterPro" id="IPR051202">
    <property type="entry name" value="Peptidase_C40"/>
</dbReference>
<dbReference type="GO" id="GO:0008234">
    <property type="term" value="F:cysteine-type peptidase activity"/>
    <property type="evidence" value="ECO:0007669"/>
    <property type="project" value="UniProtKB-KW"/>
</dbReference>
<comment type="caution">
    <text evidence="7">The sequence shown here is derived from an EMBL/GenBank/DDBJ whole genome shotgun (WGS) entry which is preliminary data.</text>
</comment>
<dbReference type="PROSITE" id="PS51935">
    <property type="entry name" value="NLPC_P60"/>
    <property type="match status" value="1"/>
</dbReference>
<evidence type="ECO:0000256" key="1">
    <source>
        <dbReference type="ARBA" id="ARBA00007074"/>
    </source>
</evidence>
<reference evidence="7" key="1">
    <citation type="submission" date="2019-02" db="EMBL/GenBank/DDBJ databases">
        <title>Genome sequencing of Clostridium botulinum clinical isolates.</title>
        <authorList>
            <person name="Brunt J."/>
            <person name="Van Vliet A.H.M."/>
            <person name="Stringer S.C."/>
            <person name="Grant K.A."/>
            <person name="Carter A.C."/>
            <person name="Peck M.W."/>
        </authorList>
    </citation>
    <scope>NUCLEOTIDE SEQUENCE</scope>
    <source>
        <strain evidence="7">H065060505</strain>
    </source>
</reference>